<sequence>MASNEGDQSEVQKKDVTNAELQAAVDKLLVEVTTTFSSVSSDITAQLNAMTERLDRLEASVLAEKPKGDPPSQP</sequence>
<dbReference type="Pfam" id="PF06825">
    <property type="entry name" value="HSBP1"/>
    <property type="match status" value="1"/>
</dbReference>
<dbReference type="Gene3D" id="1.20.5.430">
    <property type="match status" value="1"/>
</dbReference>
<dbReference type="InterPro" id="IPR009643">
    <property type="entry name" value="HS1-bd"/>
</dbReference>
<keyword evidence="2" id="KW-0346">Stress response</keyword>
<comment type="similarity">
    <text evidence="1">Belongs to the HSBP1 family.</text>
</comment>
<gene>
    <name evidence="2" type="ORF">B0T11DRAFT_283142</name>
</gene>
<dbReference type="OrthoDB" id="4159489at2759"/>
<organism evidence="2 3">
    <name type="scientific">Plectosphaerella cucumerina</name>
    <dbReference type="NCBI Taxonomy" id="40658"/>
    <lineage>
        <taxon>Eukaryota</taxon>
        <taxon>Fungi</taxon>
        <taxon>Dikarya</taxon>
        <taxon>Ascomycota</taxon>
        <taxon>Pezizomycotina</taxon>
        <taxon>Sordariomycetes</taxon>
        <taxon>Hypocreomycetidae</taxon>
        <taxon>Glomerellales</taxon>
        <taxon>Plectosphaerellaceae</taxon>
        <taxon>Plectosphaerella</taxon>
    </lineage>
</organism>
<evidence type="ECO:0000313" key="2">
    <source>
        <dbReference type="EMBL" id="KAH7357811.1"/>
    </source>
</evidence>
<dbReference type="Proteomes" id="UP000813385">
    <property type="component" value="Unassembled WGS sequence"/>
</dbReference>
<dbReference type="EMBL" id="JAGPXD010000004">
    <property type="protein sequence ID" value="KAH7357811.1"/>
    <property type="molecule type" value="Genomic_DNA"/>
</dbReference>
<evidence type="ECO:0000313" key="3">
    <source>
        <dbReference type="Proteomes" id="UP000813385"/>
    </source>
</evidence>
<reference evidence="2" key="1">
    <citation type="journal article" date="2021" name="Nat. Commun.">
        <title>Genetic determinants of endophytism in the Arabidopsis root mycobiome.</title>
        <authorList>
            <person name="Mesny F."/>
            <person name="Miyauchi S."/>
            <person name="Thiergart T."/>
            <person name="Pickel B."/>
            <person name="Atanasova L."/>
            <person name="Karlsson M."/>
            <person name="Huettel B."/>
            <person name="Barry K.W."/>
            <person name="Haridas S."/>
            <person name="Chen C."/>
            <person name="Bauer D."/>
            <person name="Andreopoulos W."/>
            <person name="Pangilinan J."/>
            <person name="LaButti K."/>
            <person name="Riley R."/>
            <person name="Lipzen A."/>
            <person name="Clum A."/>
            <person name="Drula E."/>
            <person name="Henrissat B."/>
            <person name="Kohler A."/>
            <person name="Grigoriev I.V."/>
            <person name="Martin F.M."/>
            <person name="Hacquard S."/>
        </authorList>
    </citation>
    <scope>NUCLEOTIDE SEQUENCE</scope>
    <source>
        <strain evidence="2">MPI-CAGE-AT-0016</strain>
    </source>
</reference>
<keyword evidence="3" id="KW-1185">Reference proteome</keyword>
<protein>
    <submittedName>
        <fullName evidence="2">Heat shock factor binding protein 1</fullName>
    </submittedName>
</protein>
<dbReference type="GO" id="GO:0003714">
    <property type="term" value="F:transcription corepressor activity"/>
    <property type="evidence" value="ECO:0007669"/>
    <property type="project" value="InterPro"/>
</dbReference>
<evidence type="ECO:0000256" key="1">
    <source>
        <dbReference type="ARBA" id="ARBA00006349"/>
    </source>
</evidence>
<name>A0A8K0TCW8_9PEZI</name>
<comment type="caution">
    <text evidence="2">The sequence shown here is derived from an EMBL/GenBank/DDBJ whole genome shotgun (WGS) entry which is preliminary data.</text>
</comment>
<dbReference type="AlphaFoldDB" id="A0A8K0TCW8"/>
<proteinExistence type="inferred from homology"/>
<accession>A0A8K0TCW8</accession>